<dbReference type="OrthoDB" id="434619at2759"/>
<evidence type="ECO:0000313" key="2">
    <source>
        <dbReference type="EMBL" id="RKP03243.1"/>
    </source>
</evidence>
<evidence type="ECO:0000256" key="1">
    <source>
        <dbReference type="SAM" id="MobiDB-lite"/>
    </source>
</evidence>
<organism evidence="2 3">
    <name type="scientific">Caulochytrium protostelioides</name>
    <dbReference type="NCBI Taxonomy" id="1555241"/>
    <lineage>
        <taxon>Eukaryota</taxon>
        <taxon>Fungi</taxon>
        <taxon>Fungi incertae sedis</taxon>
        <taxon>Chytridiomycota</taxon>
        <taxon>Chytridiomycota incertae sedis</taxon>
        <taxon>Chytridiomycetes</taxon>
        <taxon>Caulochytriales</taxon>
        <taxon>Caulochytriaceae</taxon>
        <taxon>Caulochytrium</taxon>
    </lineage>
</organism>
<feature type="region of interest" description="Disordered" evidence="1">
    <location>
        <begin position="223"/>
        <end position="270"/>
    </location>
</feature>
<keyword evidence="3" id="KW-1185">Reference proteome</keyword>
<feature type="region of interest" description="Disordered" evidence="1">
    <location>
        <begin position="387"/>
        <end position="445"/>
    </location>
</feature>
<reference evidence="3" key="1">
    <citation type="journal article" date="2018" name="Nat. Microbiol.">
        <title>Leveraging single-cell genomics to expand the fungal tree of life.</title>
        <authorList>
            <person name="Ahrendt S.R."/>
            <person name="Quandt C.A."/>
            <person name="Ciobanu D."/>
            <person name="Clum A."/>
            <person name="Salamov A."/>
            <person name="Andreopoulos B."/>
            <person name="Cheng J.F."/>
            <person name="Woyke T."/>
            <person name="Pelin A."/>
            <person name="Henrissat B."/>
            <person name="Reynolds N.K."/>
            <person name="Benny G.L."/>
            <person name="Smith M.E."/>
            <person name="James T.Y."/>
            <person name="Grigoriev I.V."/>
        </authorList>
    </citation>
    <scope>NUCLEOTIDE SEQUENCE [LARGE SCALE GENOMIC DNA]</scope>
    <source>
        <strain evidence="3">ATCC 52028</strain>
    </source>
</reference>
<feature type="compositionally biased region" description="Low complexity" evidence="1">
    <location>
        <begin position="428"/>
        <end position="441"/>
    </location>
</feature>
<feature type="compositionally biased region" description="Low complexity" evidence="1">
    <location>
        <begin position="393"/>
        <end position="406"/>
    </location>
</feature>
<gene>
    <name evidence="2" type="ORF">CXG81DRAFT_24128</name>
</gene>
<dbReference type="AlphaFoldDB" id="A0A4P9XCS5"/>
<evidence type="ECO:0000313" key="3">
    <source>
        <dbReference type="Proteomes" id="UP000274922"/>
    </source>
</evidence>
<dbReference type="Proteomes" id="UP000274922">
    <property type="component" value="Unassembled WGS sequence"/>
</dbReference>
<feature type="region of interest" description="Disordered" evidence="1">
    <location>
        <begin position="582"/>
        <end position="602"/>
    </location>
</feature>
<dbReference type="STRING" id="1555241.A0A4P9XCS5"/>
<dbReference type="EMBL" id="ML014126">
    <property type="protein sequence ID" value="RKP03243.1"/>
    <property type="molecule type" value="Genomic_DNA"/>
</dbReference>
<sequence length="602" mass="61881">MRAVRCLVTEAGPGRVPWRPVHLCHPRSGSRGVSTLPAWLVPVVHPFSSALPENQRRSAAAGLSNRHAAPPLAGAWTALRERWRPASGPTTASPASPGSSVMPTAVPPWPLWPSRVPRAEAWVIERWGRFHRIVTERRAWRWPLIERVRCITPALPPDPPAAAAAAAPSPSREDWEAACIVAPLPPYTAATADGAAVPFRGGWVRYVVTDPFRAAYAAPTPYSTGPTARPWPHAAGPGGRAAGRSLPGKAARRGELGPLPPPPGPPVGRGLVGPPALGALNAALAASVAATAIYAVRRVVRGMRAAELAPLPLWGASASPLNLTPAAADAEDGDPLSRPAAAAAPAATAVPPVAMADRVLAHVNAHVPEQEPYDEFFHASLAPGPVVADPRDATAPSASASPAPLADGGGRFDETNETPSEPAGAHLAPAASPDGDGSDAAYPTRAVGAPPLAEDALAEAWGVRIVALYLSPPSQLPVPTMPRAPATPAGDAPPVVSALRRLAAVLQSEAPSAPTASAGDAPYAREAAALVMAYQALTSPSCSLAPPSMPSGSDRSAMRAATSLHDQRRVAVAMDIYDRTVASSLSSAPRSDPSSSSLPLSR</sequence>
<name>A0A4P9XCS5_9FUNG</name>
<accession>A0A4P9XCS5</accession>
<protein>
    <submittedName>
        <fullName evidence="2">Uncharacterized protein</fullName>
    </submittedName>
</protein>
<proteinExistence type="predicted"/>